<dbReference type="InterPro" id="IPR013785">
    <property type="entry name" value="Aldolase_TIM"/>
</dbReference>
<keyword evidence="5" id="KW-0210">Decarboxylase</keyword>
<dbReference type="PANTHER" id="PTHR22854:SF2">
    <property type="entry name" value="INDOLE-3-GLYCEROL-PHOSPHATE SYNTHASE"/>
    <property type="match status" value="1"/>
</dbReference>
<feature type="compositionally biased region" description="Basic and acidic residues" evidence="9">
    <location>
        <begin position="38"/>
        <end position="51"/>
    </location>
</feature>
<dbReference type="NCBIfam" id="NF001372">
    <property type="entry name" value="PRK00278.1-4"/>
    <property type="match status" value="1"/>
</dbReference>
<proteinExistence type="inferred from homology"/>
<evidence type="ECO:0000259" key="10">
    <source>
        <dbReference type="Pfam" id="PF00218"/>
    </source>
</evidence>
<dbReference type="NCBIfam" id="NF001377">
    <property type="entry name" value="PRK00278.2-4"/>
    <property type="match status" value="1"/>
</dbReference>
<dbReference type="AlphaFoldDB" id="A0A7S0GTR5"/>
<evidence type="ECO:0000256" key="3">
    <source>
        <dbReference type="ARBA" id="ARBA00012362"/>
    </source>
</evidence>
<dbReference type="GO" id="GO:0000162">
    <property type="term" value="P:L-tryptophan biosynthetic process"/>
    <property type="evidence" value="ECO:0007669"/>
    <property type="project" value="UniProtKB-UniPathway"/>
</dbReference>
<dbReference type="GO" id="GO:0004640">
    <property type="term" value="F:phosphoribosylanthranilate isomerase activity"/>
    <property type="evidence" value="ECO:0007669"/>
    <property type="project" value="TreeGrafter"/>
</dbReference>
<dbReference type="InterPro" id="IPR013798">
    <property type="entry name" value="Indole-3-glycerol_P_synth_dom"/>
</dbReference>
<comment type="pathway">
    <text evidence="2">Amino-acid biosynthesis; L-tryptophan biosynthesis; L-tryptophan from chorismate: step 4/5.</text>
</comment>
<dbReference type="PROSITE" id="PS00614">
    <property type="entry name" value="IGPS"/>
    <property type="match status" value="1"/>
</dbReference>
<feature type="compositionally biased region" description="Low complexity" evidence="9">
    <location>
        <begin position="28"/>
        <end position="37"/>
    </location>
</feature>
<dbReference type="SUPFAM" id="SSF51366">
    <property type="entry name" value="Ribulose-phoshate binding barrel"/>
    <property type="match status" value="1"/>
</dbReference>
<evidence type="ECO:0000256" key="2">
    <source>
        <dbReference type="ARBA" id="ARBA00004696"/>
    </source>
</evidence>
<dbReference type="EMBL" id="HBEN01007387">
    <property type="protein sequence ID" value="CAD8439950.1"/>
    <property type="molecule type" value="Transcribed_RNA"/>
</dbReference>
<evidence type="ECO:0000256" key="5">
    <source>
        <dbReference type="ARBA" id="ARBA00022793"/>
    </source>
</evidence>
<feature type="region of interest" description="Disordered" evidence="9">
    <location>
        <begin position="1"/>
        <end position="66"/>
    </location>
</feature>
<dbReference type="FunFam" id="3.20.20.70:FF:000024">
    <property type="entry name" value="Indole-3-glycerol phosphate synthase"/>
    <property type="match status" value="1"/>
</dbReference>
<dbReference type="Pfam" id="PF00218">
    <property type="entry name" value="IGPS"/>
    <property type="match status" value="1"/>
</dbReference>
<feature type="domain" description="Indole-3-glycerol phosphate synthase" evidence="10">
    <location>
        <begin position="94"/>
        <end position="358"/>
    </location>
</feature>
<feature type="compositionally biased region" description="Polar residues" evidence="9">
    <location>
        <begin position="57"/>
        <end position="66"/>
    </location>
</feature>
<keyword evidence="4" id="KW-0028">Amino-acid biosynthesis</keyword>
<evidence type="ECO:0000256" key="8">
    <source>
        <dbReference type="ARBA" id="ARBA00023239"/>
    </source>
</evidence>
<dbReference type="GO" id="GO:0004425">
    <property type="term" value="F:indole-3-glycerol-phosphate synthase activity"/>
    <property type="evidence" value="ECO:0007669"/>
    <property type="project" value="UniProtKB-EC"/>
</dbReference>
<evidence type="ECO:0000256" key="6">
    <source>
        <dbReference type="ARBA" id="ARBA00022822"/>
    </source>
</evidence>
<sequence length="364" mass="39696">MASTLSASAASAVSVRSLRSTKARSRRGAVSARASVSEPEKKSGSDSEVSIRRRPPNGQSLHNVGTDQFAFRMEAINEKGERIDNEINKPVNILEEIVWYKDVELQRRKEAFPLQLVRTAMANAPPARDFVKAIKDQWAATGQPGLIAEVKKASPSKGVIQPNFDPVKIAKAYEAGGAACLSVLTDEKFFQGGFENLELIRSAGVTCPLLCKEFIVDAYQIYLARKYGADAILLIAAVLPNQDLMYFQKIAKSLGMAALIEVHTYEEMERVLKLEDIDLLGINNRDLGTFEVSLDVTVDLLAGPLGDQVRERGITMVGESGIFTIDDVNVLQEAGVGCLLVGESLVKQDTPDVGIKKLYGRPLD</sequence>
<evidence type="ECO:0000313" key="11">
    <source>
        <dbReference type="EMBL" id="CAD8439950.1"/>
    </source>
</evidence>
<dbReference type="UniPathway" id="UPA00035">
    <property type="reaction ID" value="UER00043"/>
</dbReference>
<dbReference type="EC" id="4.1.1.48" evidence="3"/>
<organism evidence="11">
    <name type="scientific">Micromonas pusilla</name>
    <name type="common">Picoplanktonic green alga</name>
    <name type="synonym">Chromulina pusilla</name>
    <dbReference type="NCBI Taxonomy" id="38833"/>
    <lineage>
        <taxon>Eukaryota</taxon>
        <taxon>Viridiplantae</taxon>
        <taxon>Chlorophyta</taxon>
        <taxon>Mamiellophyceae</taxon>
        <taxon>Mamiellales</taxon>
        <taxon>Mamiellaceae</taxon>
        <taxon>Micromonas</taxon>
    </lineage>
</organism>
<dbReference type="InterPro" id="IPR001468">
    <property type="entry name" value="Indole-3-GlycerolPSynthase_CS"/>
</dbReference>
<feature type="compositionally biased region" description="Low complexity" evidence="9">
    <location>
        <begin position="1"/>
        <end position="18"/>
    </location>
</feature>
<dbReference type="InterPro" id="IPR045186">
    <property type="entry name" value="Indole-3-glycerol_P_synth"/>
</dbReference>
<dbReference type="CDD" id="cd00331">
    <property type="entry name" value="IGPS"/>
    <property type="match status" value="1"/>
</dbReference>
<evidence type="ECO:0000256" key="9">
    <source>
        <dbReference type="SAM" id="MobiDB-lite"/>
    </source>
</evidence>
<dbReference type="Gene3D" id="3.20.20.70">
    <property type="entry name" value="Aldolase class I"/>
    <property type="match status" value="1"/>
</dbReference>
<comment type="catalytic activity">
    <reaction evidence="1">
        <text>1-(2-carboxyphenylamino)-1-deoxy-D-ribulose 5-phosphate + H(+) = (1S,2R)-1-C-(indol-3-yl)glycerol 3-phosphate + CO2 + H2O</text>
        <dbReference type="Rhea" id="RHEA:23476"/>
        <dbReference type="ChEBI" id="CHEBI:15377"/>
        <dbReference type="ChEBI" id="CHEBI:15378"/>
        <dbReference type="ChEBI" id="CHEBI:16526"/>
        <dbReference type="ChEBI" id="CHEBI:58613"/>
        <dbReference type="ChEBI" id="CHEBI:58866"/>
        <dbReference type="EC" id="4.1.1.48"/>
    </reaction>
</comment>
<dbReference type="PANTHER" id="PTHR22854">
    <property type="entry name" value="TRYPTOPHAN BIOSYNTHESIS PROTEIN"/>
    <property type="match status" value="1"/>
</dbReference>
<keyword evidence="7" id="KW-0057">Aromatic amino acid biosynthesis</keyword>
<gene>
    <name evidence="11" type="ORF">MSP1401_LOCUS6042</name>
</gene>
<keyword evidence="6" id="KW-0822">Tryptophan biosynthesis</keyword>
<keyword evidence="8" id="KW-0456">Lyase</keyword>
<accession>A0A7S0GTR5</accession>
<reference evidence="11" key="1">
    <citation type="submission" date="2021-01" db="EMBL/GenBank/DDBJ databases">
        <authorList>
            <person name="Corre E."/>
            <person name="Pelletier E."/>
            <person name="Niang G."/>
            <person name="Scheremetjew M."/>
            <person name="Finn R."/>
            <person name="Kale V."/>
            <person name="Holt S."/>
            <person name="Cochrane G."/>
            <person name="Meng A."/>
            <person name="Brown T."/>
            <person name="Cohen L."/>
        </authorList>
    </citation>
    <scope>NUCLEOTIDE SEQUENCE</scope>
    <source>
        <strain evidence="11">CCAC1681</strain>
    </source>
</reference>
<protein>
    <recommendedName>
        <fullName evidence="3">indole-3-glycerol-phosphate synthase</fullName>
        <ecNumber evidence="3">4.1.1.48</ecNumber>
    </recommendedName>
</protein>
<dbReference type="HAMAP" id="MF_00134_B">
    <property type="entry name" value="IGPS_B"/>
    <property type="match status" value="1"/>
</dbReference>
<name>A0A7S0GTR5_MICPS</name>
<evidence type="ECO:0000256" key="7">
    <source>
        <dbReference type="ARBA" id="ARBA00023141"/>
    </source>
</evidence>
<dbReference type="InterPro" id="IPR011060">
    <property type="entry name" value="RibuloseP-bd_barrel"/>
</dbReference>
<evidence type="ECO:0000256" key="1">
    <source>
        <dbReference type="ARBA" id="ARBA00001633"/>
    </source>
</evidence>
<evidence type="ECO:0000256" key="4">
    <source>
        <dbReference type="ARBA" id="ARBA00022605"/>
    </source>
</evidence>